<gene>
    <name evidence="1" type="ORF">B5V51_3202</name>
</gene>
<dbReference type="EMBL" id="NWSH01000176">
    <property type="protein sequence ID" value="PCG78722.1"/>
    <property type="molecule type" value="Genomic_DNA"/>
</dbReference>
<accession>A0A2A4K4Y0</accession>
<sequence length="139" mass="16600">MKDYITTETATVILERRQIKEGGLSTKEKRDHYAQLSNEVQRRCRNDYNTHINNMCCELEEHAKKNETRDLFRKVRDLTGTRKVKTCVIEDEEGHLLTDVEQVLDRWKRYCKRRKKIRLLAQTTHDIKIAQTCTTQKTF</sequence>
<proteinExistence type="predicted"/>
<reference evidence="1" key="1">
    <citation type="submission" date="2017-09" db="EMBL/GenBank/DDBJ databases">
        <title>Contemporary evolution of a Lepidopteran species, Heliothis virescens, in response to modern agricultural practices.</title>
        <authorList>
            <person name="Fritz M.L."/>
            <person name="Deyonke A.M."/>
            <person name="Papanicolaou A."/>
            <person name="Micinski S."/>
            <person name="Westbrook J."/>
            <person name="Gould F."/>
        </authorList>
    </citation>
    <scope>NUCLEOTIDE SEQUENCE [LARGE SCALE GENOMIC DNA]</scope>
    <source>
        <strain evidence="1">HvINT-</strain>
        <tissue evidence="1">Whole body</tissue>
    </source>
</reference>
<dbReference type="AlphaFoldDB" id="A0A2A4K4Y0"/>
<comment type="caution">
    <text evidence="1">The sequence shown here is derived from an EMBL/GenBank/DDBJ whole genome shotgun (WGS) entry which is preliminary data.</text>
</comment>
<name>A0A2A4K4Y0_HELVI</name>
<organism evidence="1">
    <name type="scientific">Heliothis virescens</name>
    <name type="common">Tobacco budworm moth</name>
    <dbReference type="NCBI Taxonomy" id="7102"/>
    <lineage>
        <taxon>Eukaryota</taxon>
        <taxon>Metazoa</taxon>
        <taxon>Ecdysozoa</taxon>
        <taxon>Arthropoda</taxon>
        <taxon>Hexapoda</taxon>
        <taxon>Insecta</taxon>
        <taxon>Pterygota</taxon>
        <taxon>Neoptera</taxon>
        <taxon>Endopterygota</taxon>
        <taxon>Lepidoptera</taxon>
        <taxon>Glossata</taxon>
        <taxon>Ditrysia</taxon>
        <taxon>Noctuoidea</taxon>
        <taxon>Noctuidae</taxon>
        <taxon>Heliothinae</taxon>
        <taxon>Heliothis</taxon>
    </lineage>
</organism>
<dbReference type="STRING" id="7102.A0A2A4K4Y0"/>
<evidence type="ECO:0000313" key="1">
    <source>
        <dbReference type="EMBL" id="PCG78722.1"/>
    </source>
</evidence>
<protein>
    <submittedName>
        <fullName evidence="1">Uncharacterized protein</fullName>
    </submittedName>
</protein>